<evidence type="ECO:0000313" key="2">
    <source>
        <dbReference type="RefSeq" id="XP_032327495.1"/>
    </source>
</evidence>
<proteinExistence type="predicted"/>
<dbReference type="GeneID" id="106729565"/>
<name>A0A8B8SCG8_CAMFR</name>
<reference evidence="2" key="1">
    <citation type="submission" date="2025-08" db="UniProtKB">
        <authorList>
            <consortium name="RefSeq"/>
        </authorList>
    </citation>
    <scope>IDENTIFICATION</scope>
    <source>
        <tissue evidence="2">Ear skin</tissue>
    </source>
</reference>
<evidence type="ECO:0000313" key="1">
    <source>
        <dbReference type="Proteomes" id="UP000694856"/>
    </source>
</evidence>
<dbReference type="Proteomes" id="UP000694856">
    <property type="component" value="Chromosome 32"/>
</dbReference>
<organism evidence="1 2">
    <name type="scientific">Camelus ferus</name>
    <name type="common">Wild bactrian camel</name>
    <name type="synonym">Camelus bactrianus ferus</name>
    <dbReference type="NCBI Taxonomy" id="419612"/>
    <lineage>
        <taxon>Eukaryota</taxon>
        <taxon>Metazoa</taxon>
        <taxon>Chordata</taxon>
        <taxon>Craniata</taxon>
        <taxon>Vertebrata</taxon>
        <taxon>Euteleostomi</taxon>
        <taxon>Mammalia</taxon>
        <taxon>Eutheria</taxon>
        <taxon>Laurasiatheria</taxon>
        <taxon>Artiodactyla</taxon>
        <taxon>Tylopoda</taxon>
        <taxon>Camelidae</taxon>
        <taxon>Camelus</taxon>
    </lineage>
</organism>
<dbReference type="AlphaFoldDB" id="A0A8B8SCG8"/>
<gene>
    <name evidence="2" type="primary">LOC106729565</name>
</gene>
<dbReference type="RefSeq" id="XP_032327495.1">
    <property type="nucleotide sequence ID" value="XM_032471604.1"/>
</dbReference>
<protein>
    <submittedName>
        <fullName evidence="2">Uncharacterized protein LOC106729565 isoform X2</fullName>
    </submittedName>
</protein>
<keyword evidence="1" id="KW-1185">Reference proteome</keyword>
<sequence length="127" mass="14521">MGVQLCPQFCVQRRDEEHFLPGDHMITHPADPGGKALELMRGKNQHWELLCSSLAIASCTSSGLYPRTSCVLWQGTHSKVLGDSQGPREEVCPTWIPGRRSFWLRPRHYQLDSWKTDDKLEEGDMKK</sequence>
<accession>A0A8B8SCG8</accession>